<accession>A0A4R4WZY9</accession>
<evidence type="ECO:0000313" key="4">
    <source>
        <dbReference type="Proteomes" id="UP000295172"/>
    </source>
</evidence>
<sequence>MARYGMQYGPPQRSRVPLVLVAVLGLVLIVILAVGGVLLYQRLDEPDSAPPATKPSTADAVEFRRVLKSEQGQCPSPPSDTVVCDANGFRYTVGRVELNGAHVTEVKAAQNEGDPTWHVMLNLNSEGAEAFTRLTTDLAKKQPPLNQIAIVVGDQVVAAPTVQSAIPGGKVQISSNYTKKTAEELARRITG</sequence>
<feature type="domain" description="SecDF P1 head subdomain" evidence="2">
    <location>
        <begin position="90"/>
        <end position="187"/>
    </location>
</feature>
<keyword evidence="4" id="KW-1185">Reference proteome</keyword>
<comment type="caution">
    <text evidence="3">The sequence shown here is derived from an EMBL/GenBank/DDBJ whole genome shotgun (WGS) entry which is preliminary data.</text>
</comment>
<feature type="transmembrane region" description="Helical" evidence="1">
    <location>
        <begin position="16"/>
        <end position="40"/>
    </location>
</feature>
<dbReference type="EMBL" id="SMKR01000072">
    <property type="protein sequence ID" value="TDD23479.1"/>
    <property type="molecule type" value="Genomic_DNA"/>
</dbReference>
<dbReference type="InterPro" id="IPR054384">
    <property type="entry name" value="SecDF_P1_head"/>
</dbReference>
<reference evidence="3 4" key="1">
    <citation type="submission" date="2019-02" db="EMBL/GenBank/DDBJ databases">
        <title>Draft genome sequences of novel Actinobacteria.</title>
        <authorList>
            <person name="Sahin N."/>
            <person name="Ay H."/>
            <person name="Saygin H."/>
        </authorList>
    </citation>
    <scope>NUCLEOTIDE SEQUENCE [LARGE SCALE GENOMIC DNA]</scope>
    <source>
        <strain evidence="3 4">16K104</strain>
    </source>
</reference>
<keyword evidence="1" id="KW-0472">Membrane</keyword>
<gene>
    <name evidence="3" type="ORF">E1218_17760</name>
</gene>
<protein>
    <recommendedName>
        <fullName evidence="2">SecDF P1 head subdomain domain-containing protein</fullName>
    </recommendedName>
</protein>
<evidence type="ECO:0000313" key="3">
    <source>
        <dbReference type="EMBL" id="TDD23479.1"/>
    </source>
</evidence>
<dbReference type="Proteomes" id="UP000295172">
    <property type="component" value="Unassembled WGS sequence"/>
</dbReference>
<keyword evidence="1" id="KW-0812">Transmembrane</keyword>
<dbReference type="Gene3D" id="3.30.1360.200">
    <property type="match status" value="1"/>
</dbReference>
<keyword evidence="1" id="KW-1133">Transmembrane helix</keyword>
<proteinExistence type="predicted"/>
<evidence type="ECO:0000259" key="2">
    <source>
        <dbReference type="Pfam" id="PF22599"/>
    </source>
</evidence>
<dbReference type="AlphaFoldDB" id="A0A4R4WZY9"/>
<evidence type="ECO:0000256" key="1">
    <source>
        <dbReference type="SAM" id="Phobius"/>
    </source>
</evidence>
<organism evidence="3 4">
    <name type="scientific">Kribbella turkmenica</name>
    <dbReference type="NCBI Taxonomy" id="2530375"/>
    <lineage>
        <taxon>Bacteria</taxon>
        <taxon>Bacillati</taxon>
        <taxon>Actinomycetota</taxon>
        <taxon>Actinomycetes</taxon>
        <taxon>Propionibacteriales</taxon>
        <taxon>Kribbellaceae</taxon>
        <taxon>Kribbella</taxon>
    </lineage>
</organism>
<name>A0A4R4WZY9_9ACTN</name>
<dbReference type="Pfam" id="PF22599">
    <property type="entry name" value="SecDF_P1_head"/>
    <property type="match status" value="1"/>
</dbReference>